<protein>
    <submittedName>
        <fullName evidence="6">Class I poly(R)-hydroxyalkanoic acid synthase</fullName>
    </submittedName>
</protein>
<dbReference type="EMBL" id="VVIW01000002">
    <property type="protein sequence ID" value="NHZ39652.1"/>
    <property type="molecule type" value="Genomic_DNA"/>
</dbReference>
<dbReference type="InterPro" id="IPR051321">
    <property type="entry name" value="PHA/PHB_synthase"/>
</dbReference>
<evidence type="ECO:0000313" key="6">
    <source>
        <dbReference type="EMBL" id="NHZ39652.1"/>
    </source>
</evidence>
<dbReference type="Gene3D" id="3.40.50.1820">
    <property type="entry name" value="alpha/beta hydrolase"/>
    <property type="match status" value="1"/>
</dbReference>
<gene>
    <name evidence="6" type="primary">phaC</name>
    <name evidence="6" type="ORF">F1609_05635</name>
</gene>
<keyword evidence="2" id="KW-0963">Cytoplasm</keyword>
<keyword evidence="4" id="KW-0012">Acyltransferase</keyword>
<dbReference type="NCBIfam" id="TIGR01838">
    <property type="entry name" value="PHA_synth_I"/>
    <property type="match status" value="1"/>
</dbReference>
<dbReference type="Proteomes" id="UP000819052">
    <property type="component" value="Unassembled WGS sequence"/>
</dbReference>
<dbReference type="SUPFAM" id="SSF53474">
    <property type="entry name" value="alpha/beta-Hydrolases"/>
    <property type="match status" value="1"/>
</dbReference>
<comment type="caution">
    <text evidence="6">The sequence shown here is derived from an EMBL/GenBank/DDBJ whole genome shotgun (WGS) entry which is preliminary data.</text>
</comment>
<evidence type="ECO:0000313" key="7">
    <source>
        <dbReference type="Proteomes" id="UP000819052"/>
    </source>
</evidence>
<evidence type="ECO:0000256" key="4">
    <source>
        <dbReference type="ARBA" id="ARBA00023315"/>
    </source>
</evidence>
<accession>A0ABX0M5T1</accession>
<reference evidence="6 7" key="1">
    <citation type="submission" date="2019-09" db="EMBL/GenBank/DDBJ databases">
        <title>Taxonomy of Antarctic Massilia spp.: description of Massilia rubra sp. nov., Massilia aquatica sp. nov., Massilia mucilaginosa sp. nov., Massilia frigida sp. nov. isolated from streams, lakes and regoliths.</title>
        <authorList>
            <person name="Holochova P."/>
            <person name="Sedlacek I."/>
            <person name="Kralova S."/>
            <person name="Maslanova I."/>
            <person name="Busse H.-J."/>
            <person name="Stankova E."/>
            <person name="Vrbovska V."/>
            <person name="Kovarovic V."/>
            <person name="Bartak M."/>
            <person name="Svec P."/>
            <person name="Pantucek R."/>
        </authorList>
    </citation>
    <scope>NUCLEOTIDE SEQUENCE [LARGE SCALE GENOMIC DNA]</scope>
    <source>
        <strain evidence="6 7">CCM 8693</strain>
    </source>
</reference>
<feature type="domain" description="Poly-beta-hydroxybutyrate polymerase N-terminal" evidence="5">
    <location>
        <begin position="81"/>
        <end position="247"/>
    </location>
</feature>
<proteinExistence type="predicted"/>
<evidence type="ECO:0000256" key="2">
    <source>
        <dbReference type="ARBA" id="ARBA00022490"/>
    </source>
</evidence>
<dbReference type="Pfam" id="PF07167">
    <property type="entry name" value="PhaC_N"/>
    <property type="match status" value="1"/>
</dbReference>
<evidence type="ECO:0000259" key="5">
    <source>
        <dbReference type="Pfam" id="PF07167"/>
    </source>
</evidence>
<evidence type="ECO:0000256" key="3">
    <source>
        <dbReference type="ARBA" id="ARBA00022679"/>
    </source>
</evidence>
<comment type="subcellular location">
    <subcellularLocation>
        <location evidence="1">Cytoplasm</location>
    </subcellularLocation>
</comment>
<dbReference type="InterPro" id="IPR010941">
    <property type="entry name" value="PhaC_N"/>
</dbReference>
<organism evidence="6 7">
    <name type="scientific">Massilia aquatica</name>
    <dbReference type="NCBI Taxonomy" id="2609000"/>
    <lineage>
        <taxon>Bacteria</taxon>
        <taxon>Pseudomonadati</taxon>
        <taxon>Pseudomonadota</taxon>
        <taxon>Betaproteobacteria</taxon>
        <taxon>Burkholderiales</taxon>
        <taxon>Oxalobacteraceae</taxon>
        <taxon>Telluria group</taxon>
        <taxon>Massilia</taxon>
    </lineage>
</organism>
<keyword evidence="7" id="KW-1185">Reference proteome</keyword>
<name>A0ABX0M5T1_9BURK</name>
<dbReference type="InterPro" id="IPR029058">
    <property type="entry name" value="AB_hydrolase_fold"/>
</dbReference>
<dbReference type="PANTHER" id="PTHR36837">
    <property type="entry name" value="POLY(3-HYDROXYALKANOATE) POLYMERASE SUBUNIT PHAC"/>
    <property type="match status" value="1"/>
</dbReference>
<sequence length="598" mass="64972">MNMPDPQAMASAWMAQMTDPSAWQALFRPAPLDTSPVASLLKDAGATIPQQALDTLRHDYLQKAAGLWQEFLSGKTPALADRRFAAPEWLSNPMSAFSAASYLLNAEFLTAMANAVEAGPRERQKIRFAVQQMVDAMSPANFLATNPEAQQKLIETKGESLTRGMSNMLSDMQKGRISLSDESAFEVGRNVATTPGQVVFENHLFQLIQYSPATPTVRQVPLLMMPPCINKFYILDLQPENSVVRYAVEQGNTVFLVSWRNPDASLSGTTWDDYVETGAIKAIAVTRAISGSDKVNAFGFCVGGTIMSTALAVLAARGEQPAASLTLLTTLLDFNDTGVLEVFIDETQVKMREKALAKGGLMPGRDLATTFSSLRPNDLVWNYVQSNYLKGKEPPPFDLLYWNSDSTNLPGPMFCWYLRNTYLENSLKEPGKLTVAGSPVNLGAIDAPVFVYGSREDHIVPWKASYASMHLLNPGKAGANRFVLGASGHIAGVINPASKNKRSYWTNDPAPAPAAAPVKGKGKAKAKVEVEPESSVAIPPAEQWFDGATEHVGSWWPEWAKFLAANGGKDVSAPQQLGNADFQPIEPAPGRYVKVRAD</sequence>
<dbReference type="PANTHER" id="PTHR36837:SF5">
    <property type="entry name" value="POLY-3-HYDROXYBUTYRATE SYNTHASE"/>
    <property type="match status" value="1"/>
</dbReference>
<evidence type="ECO:0000256" key="1">
    <source>
        <dbReference type="ARBA" id="ARBA00004496"/>
    </source>
</evidence>
<dbReference type="InterPro" id="IPR010963">
    <property type="entry name" value="PHA_synth_I"/>
</dbReference>
<dbReference type="RefSeq" id="WP_229421656.1">
    <property type="nucleotide sequence ID" value="NZ_VVIW01000002.1"/>
</dbReference>
<keyword evidence="3" id="KW-0808">Transferase</keyword>